<dbReference type="AlphaFoldDB" id="A0A8I2C130"/>
<accession>A0A8I2C130</accession>
<gene>
    <name evidence="1" type="ORF">JOH49_004133</name>
</gene>
<dbReference type="Proteomes" id="UP000673383">
    <property type="component" value="Unassembled WGS sequence"/>
</dbReference>
<evidence type="ECO:0000313" key="1">
    <source>
        <dbReference type="EMBL" id="MBP1294380.1"/>
    </source>
</evidence>
<name>A0A8I2C130_BRAEL</name>
<dbReference type="RefSeq" id="WP_172646930.1">
    <property type="nucleotide sequence ID" value="NZ_JAFICZ010000001.1"/>
</dbReference>
<reference evidence="1" key="1">
    <citation type="submission" date="2021-02" db="EMBL/GenBank/DDBJ databases">
        <title>Genomic Encyclopedia of Type Strains, Phase IV (KMG-V): Genome sequencing to study the core and pangenomes of soil and plant-associated prokaryotes.</title>
        <authorList>
            <person name="Whitman W."/>
        </authorList>
    </citation>
    <scope>NUCLEOTIDE SEQUENCE</scope>
    <source>
        <strain evidence="1">USDA 406</strain>
    </source>
</reference>
<protein>
    <submittedName>
        <fullName evidence="1">Uncharacterized protein</fullName>
    </submittedName>
</protein>
<dbReference type="EMBL" id="JAFICZ010000001">
    <property type="protein sequence ID" value="MBP1294380.1"/>
    <property type="molecule type" value="Genomic_DNA"/>
</dbReference>
<proteinExistence type="predicted"/>
<comment type="caution">
    <text evidence="1">The sequence shown here is derived from an EMBL/GenBank/DDBJ whole genome shotgun (WGS) entry which is preliminary data.</text>
</comment>
<evidence type="ECO:0000313" key="2">
    <source>
        <dbReference type="Proteomes" id="UP000673383"/>
    </source>
</evidence>
<sequence>MMNQRVVYSPEELASFKAIFEDAIGSFSPTLLTTSNRLQVAQSILARAATGERNQNELRRAALASIA</sequence>
<organism evidence="1 2">
    <name type="scientific">Bradyrhizobium elkanii</name>
    <dbReference type="NCBI Taxonomy" id="29448"/>
    <lineage>
        <taxon>Bacteria</taxon>
        <taxon>Pseudomonadati</taxon>
        <taxon>Pseudomonadota</taxon>
        <taxon>Alphaproteobacteria</taxon>
        <taxon>Hyphomicrobiales</taxon>
        <taxon>Nitrobacteraceae</taxon>
        <taxon>Bradyrhizobium</taxon>
    </lineage>
</organism>